<dbReference type="RefSeq" id="WP_196816054.1">
    <property type="nucleotide sequence ID" value="NZ_CP012850.1"/>
</dbReference>
<protein>
    <submittedName>
        <fullName evidence="1">Uncharacterized protein</fullName>
    </submittedName>
</protein>
<name>A0A654LZI4_9ARCH</name>
<dbReference type="EMBL" id="CP012850">
    <property type="protein sequence ID" value="ALI36858.1"/>
    <property type="molecule type" value="Genomic_DNA"/>
</dbReference>
<evidence type="ECO:0000313" key="1">
    <source>
        <dbReference type="EMBL" id="ALI36858.1"/>
    </source>
</evidence>
<dbReference type="OrthoDB" id="383347at2157"/>
<gene>
    <name evidence="1" type="ORF">NMY3_02668</name>
</gene>
<evidence type="ECO:0000313" key="2">
    <source>
        <dbReference type="Proteomes" id="UP000058925"/>
    </source>
</evidence>
<accession>A0A654LZI4</accession>
<dbReference type="Proteomes" id="UP000058925">
    <property type="component" value="Chromosome"/>
</dbReference>
<dbReference type="KEGG" id="taa:NMY3_02668"/>
<reference evidence="2" key="1">
    <citation type="submission" date="2015-10" db="EMBL/GenBank/DDBJ databases">
        <title>Niche specialization of a soil ammonia-oxidizing archaeon, Candidatus Nitrosocosmicus oleophilus.</title>
        <authorList>
            <person name="Jung M.-Y."/>
            <person name="Rhee S.-K."/>
        </authorList>
    </citation>
    <scope>NUCLEOTIDE SEQUENCE [LARGE SCALE GENOMIC DNA]</scope>
    <source>
        <strain evidence="2">MY3</strain>
    </source>
</reference>
<organism evidence="1 2">
    <name type="scientific">Candidatus Nitrosocosmicus oleophilus</name>
    <dbReference type="NCBI Taxonomy" id="1353260"/>
    <lineage>
        <taxon>Archaea</taxon>
        <taxon>Nitrososphaerota</taxon>
        <taxon>Nitrososphaeria</taxon>
        <taxon>Nitrososphaerales</taxon>
        <taxon>Nitrososphaeraceae</taxon>
        <taxon>Candidatus Nitrosocosmicus</taxon>
    </lineage>
</organism>
<proteinExistence type="predicted"/>
<keyword evidence="2" id="KW-1185">Reference proteome</keyword>
<dbReference type="AlphaFoldDB" id="A0A654LZI4"/>
<dbReference type="GeneID" id="60422598"/>
<sequence length="67" mass="7608">MTKESFSTNNTYPGHKFKDICNGFGCINKQTEKIEVRAGTFGTILLYLCDECITKFQPFQKNSGFDT</sequence>